<organism evidence="2 3">
    <name type="scientific">Puccinia graminis f. sp. tritici</name>
    <dbReference type="NCBI Taxonomy" id="56615"/>
    <lineage>
        <taxon>Eukaryota</taxon>
        <taxon>Fungi</taxon>
        <taxon>Dikarya</taxon>
        <taxon>Basidiomycota</taxon>
        <taxon>Pucciniomycotina</taxon>
        <taxon>Pucciniomycetes</taxon>
        <taxon>Pucciniales</taxon>
        <taxon>Pucciniaceae</taxon>
        <taxon>Puccinia</taxon>
    </lineage>
</organism>
<feature type="compositionally biased region" description="Polar residues" evidence="1">
    <location>
        <begin position="370"/>
        <end position="394"/>
    </location>
</feature>
<name>A0A5B0LIA4_PUCGR</name>
<feature type="compositionally biased region" description="Polar residues" evidence="1">
    <location>
        <begin position="752"/>
        <end position="770"/>
    </location>
</feature>
<dbReference type="EMBL" id="VDEP01000516">
    <property type="protein sequence ID" value="KAA1064071.1"/>
    <property type="molecule type" value="Genomic_DNA"/>
</dbReference>
<evidence type="ECO:0000313" key="2">
    <source>
        <dbReference type="EMBL" id="KAA1064071.1"/>
    </source>
</evidence>
<comment type="caution">
    <text evidence="2">The sequence shown here is derived from an EMBL/GenBank/DDBJ whole genome shotgun (WGS) entry which is preliminary data.</text>
</comment>
<sequence length="881" mass="99245">MDQSAIIQEQQEKISKMESSMAEMKEMMKSFFSQSASPRGPPLSETPSPRVHTLRFGTSTPYTGRIPGLETTIGAGEQSIPTSAIQSPGFEQTRVRTEIKLPDEQRGVVLDTKKTNLYFEGTEVELFIKRVEKVAVLQKAGGRDVAFQLPFIISNRKISEAIEQMEGHETGNWELLKKELIRKWGRATPLRRYKEDSIPRLIRKAQENGGINTRLEYKKFISEFEEIMDYFTRMEYQNLNPDSGNPLWKALSTELKKEVTKELAHAKQLQTTKDGRNIVPDLEKLKKYVEIALIIVDFDGDDEEYKCLLSSLATSLIRSDYYTSDHSSQLAKSRRSGLRSYLSSVYKRALDRSTVVINLLRNCDFTMSTPSNKSVSTTAQPKQAPTTEPISASHPSKAPKKPAARVHKKAKKPISPEIVPSEWDTSSAEETKSDKPKAKSSTAPELKKSSTTADPFKSKKPIDQLIDKEVLKNIHIQKSTHALKAPVPQQAPSVISNQPNLAAVSTENRSVDPVVSKTAVEHEESKSTRPEKNFFAPSFPKVSSDSTIQKKIENYFVPQGRTTRSISSALSILPSASFTTEPYEPADSSDLDVITGATAQLWSKPKTSKAPLADDILRRYRPSFHPLLQAVKLQQEYYRRALETNDEDQKIVALRAASTAQTDLLRVMNLEEFLTLFEKWNPVAEYQDYLTGQTGKDYWKKEGIPTTPSQAPEDVMRPPEENQEQPTINSSDQPPAAMNHPQGGYYYPPTNPQAQQPYWNQPSYPVTAQGYQYHPPANYHHPTSGQAHPASATGGPTTFQSNQNRNRRRNSNRRRNQSHRGPDWLPRPGPNRAPQNSNAGSSREARRRSHQLSIHREMIRLNRTTQAQFQALESMRDQNAG</sequence>
<feature type="compositionally biased region" description="Polar residues" evidence="1">
    <location>
        <begin position="724"/>
        <end position="733"/>
    </location>
</feature>
<dbReference type="Proteomes" id="UP000325313">
    <property type="component" value="Unassembled WGS sequence"/>
</dbReference>
<feature type="region of interest" description="Disordered" evidence="1">
    <location>
        <begin position="697"/>
        <end position="861"/>
    </location>
</feature>
<feature type="compositionally biased region" description="Basic residues" evidence="1">
    <location>
        <begin position="397"/>
        <end position="412"/>
    </location>
</feature>
<gene>
    <name evidence="2" type="ORF">PGTUg99_007313</name>
</gene>
<protein>
    <submittedName>
        <fullName evidence="2">Uncharacterized protein</fullName>
    </submittedName>
</protein>
<feature type="compositionally biased region" description="Polar residues" evidence="1">
    <location>
        <begin position="439"/>
        <end position="453"/>
    </location>
</feature>
<feature type="region of interest" description="Disordered" evidence="1">
    <location>
        <begin position="32"/>
        <end position="62"/>
    </location>
</feature>
<accession>A0A5B0LIA4</accession>
<feature type="region of interest" description="Disordered" evidence="1">
    <location>
        <begin position="370"/>
        <end position="460"/>
    </location>
</feature>
<proteinExistence type="predicted"/>
<reference evidence="2 3" key="1">
    <citation type="submission" date="2019-05" db="EMBL/GenBank/DDBJ databases">
        <title>Emergence of the Ug99 lineage of the wheat stem rust pathogen through somatic hybridization.</title>
        <authorList>
            <person name="Li F."/>
            <person name="Upadhyaya N.M."/>
            <person name="Sperschneider J."/>
            <person name="Matny O."/>
            <person name="Nguyen-Phuc H."/>
            <person name="Mago R."/>
            <person name="Raley C."/>
            <person name="Miller M.E."/>
            <person name="Silverstein K.A.T."/>
            <person name="Henningsen E."/>
            <person name="Hirsch C.D."/>
            <person name="Visser B."/>
            <person name="Pretorius Z.A."/>
            <person name="Steffenson B.J."/>
            <person name="Schwessinger B."/>
            <person name="Dodds P.N."/>
            <person name="Figueroa M."/>
        </authorList>
    </citation>
    <scope>NUCLEOTIDE SEQUENCE [LARGE SCALE GENOMIC DNA]</scope>
    <source>
        <strain evidence="2 3">Ug99</strain>
    </source>
</reference>
<feature type="compositionally biased region" description="Basic residues" evidence="1">
    <location>
        <begin position="805"/>
        <end position="818"/>
    </location>
</feature>
<evidence type="ECO:0000313" key="3">
    <source>
        <dbReference type="Proteomes" id="UP000325313"/>
    </source>
</evidence>
<dbReference type="AlphaFoldDB" id="A0A5B0LIA4"/>
<evidence type="ECO:0000256" key="1">
    <source>
        <dbReference type="SAM" id="MobiDB-lite"/>
    </source>
</evidence>